<reference evidence="9 10" key="1">
    <citation type="submission" date="2015-03" db="EMBL/GenBank/DDBJ databases">
        <title>Genome assembly of Sandaracinus amylolyticus DSM 53668.</title>
        <authorList>
            <person name="Sharma G."/>
            <person name="Subramanian S."/>
        </authorList>
    </citation>
    <scope>NUCLEOTIDE SEQUENCE [LARGE SCALE GENOMIC DNA]</scope>
    <source>
        <strain evidence="9 10">DSM 53668</strain>
    </source>
</reference>
<evidence type="ECO:0000313" key="9">
    <source>
        <dbReference type="EMBL" id="AKF02926.1"/>
    </source>
</evidence>
<name>A0A0F6YGJ3_9BACT</name>
<evidence type="ECO:0000256" key="3">
    <source>
        <dbReference type="ARBA" id="ARBA00022801"/>
    </source>
</evidence>
<dbReference type="GO" id="GO:0051603">
    <property type="term" value="P:proteolysis involved in protein catabolic process"/>
    <property type="evidence" value="ECO:0007669"/>
    <property type="project" value="TreeGrafter"/>
</dbReference>
<dbReference type="GO" id="GO:0016020">
    <property type="term" value="C:membrane"/>
    <property type="evidence" value="ECO:0007669"/>
    <property type="project" value="TreeGrafter"/>
</dbReference>
<evidence type="ECO:0000256" key="4">
    <source>
        <dbReference type="ARBA" id="ARBA00022833"/>
    </source>
</evidence>
<dbReference type="PANTHER" id="PTHR22726:SF1">
    <property type="entry name" value="METALLOENDOPEPTIDASE OMA1, MITOCHONDRIAL"/>
    <property type="match status" value="1"/>
</dbReference>
<keyword evidence="2" id="KW-0479">Metal-binding</keyword>
<dbReference type="InterPro" id="IPR001915">
    <property type="entry name" value="Peptidase_M48"/>
</dbReference>
<proteinExistence type="inferred from homology"/>
<protein>
    <recommendedName>
        <fullName evidence="8">Peptidase M48 domain-containing protein</fullName>
    </recommendedName>
</protein>
<keyword evidence="3 6" id="KW-0378">Hydrolase</keyword>
<dbReference type="GO" id="GO:0046872">
    <property type="term" value="F:metal ion binding"/>
    <property type="evidence" value="ECO:0007669"/>
    <property type="project" value="UniProtKB-KW"/>
</dbReference>
<organism evidence="9 10">
    <name type="scientific">Sandaracinus amylolyticus</name>
    <dbReference type="NCBI Taxonomy" id="927083"/>
    <lineage>
        <taxon>Bacteria</taxon>
        <taxon>Pseudomonadati</taxon>
        <taxon>Myxococcota</taxon>
        <taxon>Polyangia</taxon>
        <taxon>Polyangiales</taxon>
        <taxon>Sandaracinaceae</taxon>
        <taxon>Sandaracinus</taxon>
    </lineage>
</organism>
<sequence length="276" mass="29580">MRTKRDGRLALAIVAAVAVPACASAVSTQREVAMGMQASEEIEQELPILDDAEITTYVTELGRRLVGAAGSSRDVPWQFRVVDTDQINAFALPGGFIYVTRGLIEEADTMSELAGPLAHEIAHVEHRHGVEQMSRMQSTALGATLAYVLLGREPGDLEQAALGVGAGAVFASYSRDDEREADASAIEYTTSAGIDPSGLTRFFATLAAEEEERGVLERWFATHPMTEDRLEATEAAIAAKPTAELQVDDPAFQRIKARLESLPPPPAETAGGEDTQ</sequence>
<dbReference type="Gene3D" id="3.30.2010.10">
    <property type="entry name" value="Metalloproteases ('zincins'), catalytic domain"/>
    <property type="match status" value="1"/>
</dbReference>
<evidence type="ECO:0000256" key="7">
    <source>
        <dbReference type="SAM" id="SignalP"/>
    </source>
</evidence>
<dbReference type="PANTHER" id="PTHR22726">
    <property type="entry name" value="METALLOENDOPEPTIDASE OMA1"/>
    <property type="match status" value="1"/>
</dbReference>
<dbReference type="GO" id="GO:0004222">
    <property type="term" value="F:metalloendopeptidase activity"/>
    <property type="evidence" value="ECO:0007669"/>
    <property type="project" value="InterPro"/>
</dbReference>
<dbReference type="AlphaFoldDB" id="A0A0F6YGJ3"/>
<dbReference type="KEGG" id="samy:DB32_000074"/>
<dbReference type="Proteomes" id="UP000034883">
    <property type="component" value="Chromosome"/>
</dbReference>
<comment type="similarity">
    <text evidence="6">Belongs to the peptidase M48 family.</text>
</comment>
<keyword evidence="5 6" id="KW-0482">Metalloprotease</keyword>
<gene>
    <name evidence="9" type="ORF">DB32_000074</name>
</gene>
<dbReference type="CDD" id="cd07333">
    <property type="entry name" value="M48C_bepA_like"/>
    <property type="match status" value="1"/>
</dbReference>
<dbReference type="InterPro" id="IPR051156">
    <property type="entry name" value="Mito/Outer_Membr_Metalloprot"/>
</dbReference>
<comment type="cofactor">
    <cofactor evidence="6">
        <name>Zn(2+)</name>
        <dbReference type="ChEBI" id="CHEBI:29105"/>
    </cofactor>
    <text evidence="6">Binds 1 zinc ion per subunit.</text>
</comment>
<keyword evidence="4 6" id="KW-0862">Zinc</keyword>
<dbReference type="Pfam" id="PF01435">
    <property type="entry name" value="Peptidase_M48"/>
    <property type="match status" value="1"/>
</dbReference>
<evidence type="ECO:0000256" key="1">
    <source>
        <dbReference type="ARBA" id="ARBA00022670"/>
    </source>
</evidence>
<accession>A0A0F6YGJ3</accession>
<dbReference type="STRING" id="927083.DB32_000074"/>
<dbReference type="EMBL" id="CP011125">
    <property type="protein sequence ID" value="AKF02926.1"/>
    <property type="molecule type" value="Genomic_DNA"/>
</dbReference>
<dbReference type="OrthoDB" id="9810445at2"/>
<evidence type="ECO:0000259" key="8">
    <source>
        <dbReference type="Pfam" id="PF01435"/>
    </source>
</evidence>
<feature type="chain" id="PRO_5002512812" description="Peptidase M48 domain-containing protein" evidence="7">
    <location>
        <begin position="24"/>
        <end position="276"/>
    </location>
</feature>
<evidence type="ECO:0000256" key="6">
    <source>
        <dbReference type="RuleBase" id="RU003983"/>
    </source>
</evidence>
<evidence type="ECO:0000256" key="2">
    <source>
        <dbReference type="ARBA" id="ARBA00022723"/>
    </source>
</evidence>
<evidence type="ECO:0000313" key="10">
    <source>
        <dbReference type="Proteomes" id="UP000034883"/>
    </source>
</evidence>
<keyword evidence="1 6" id="KW-0645">Protease</keyword>
<dbReference type="RefSeq" id="WP_053230417.1">
    <property type="nucleotide sequence ID" value="NZ_CP011125.1"/>
</dbReference>
<feature type="domain" description="Peptidase M48" evidence="8">
    <location>
        <begin position="56"/>
        <end position="234"/>
    </location>
</feature>
<feature type="signal peptide" evidence="7">
    <location>
        <begin position="1"/>
        <end position="23"/>
    </location>
</feature>
<keyword evidence="10" id="KW-1185">Reference proteome</keyword>
<evidence type="ECO:0000256" key="5">
    <source>
        <dbReference type="ARBA" id="ARBA00023049"/>
    </source>
</evidence>
<keyword evidence="7" id="KW-0732">Signal</keyword>